<dbReference type="Proteomes" id="UP000186601">
    <property type="component" value="Unassembled WGS sequence"/>
</dbReference>
<feature type="compositionally biased region" description="Polar residues" evidence="2">
    <location>
        <begin position="32"/>
        <end position="50"/>
    </location>
</feature>
<feature type="region of interest" description="Disordered" evidence="2">
    <location>
        <begin position="26"/>
        <end position="150"/>
    </location>
</feature>
<dbReference type="GO" id="GO:0008270">
    <property type="term" value="F:zinc ion binding"/>
    <property type="evidence" value="ECO:0007669"/>
    <property type="project" value="UniProtKB-KW"/>
</dbReference>
<gene>
    <name evidence="4" type="ORF">PHLCEN_2v5924</name>
</gene>
<evidence type="ECO:0000313" key="4">
    <source>
        <dbReference type="EMBL" id="PSR82954.1"/>
    </source>
</evidence>
<accession>A0A2R6P0X2</accession>
<proteinExistence type="predicted"/>
<dbReference type="EMBL" id="MLYV02000567">
    <property type="protein sequence ID" value="PSR82954.1"/>
    <property type="molecule type" value="Genomic_DNA"/>
</dbReference>
<dbReference type="Gene3D" id="3.30.160.60">
    <property type="entry name" value="Classic Zinc Finger"/>
    <property type="match status" value="1"/>
</dbReference>
<name>A0A2R6P0X2_9APHY</name>
<evidence type="ECO:0000256" key="2">
    <source>
        <dbReference type="SAM" id="MobiDB-lite"/>
    </source>
</evidence>
<feature type="compositionally biased region" description="Polar residues" evidence="2">
    <location>
        <begin position="66"/>
        <end position="76"/>
    </location>
</feature>
<evidence type="ECO:0000313" key="5">
    <source>
        <dbReference type="Proteomes" id="UP000186601"/>
    </source>
</evidence>
<keyword evidence="1" id="KW-0863">Zinc-finger</keyword>
<protein>
    <recommendedName>
        <fullName evidence="3">C2H2-type domain-containing protein</fullName>
    </recommendedName>
</protein>
<dbReference type="InterPro" id="IPR013087">
    <property type="entry name" value="Znf_C2H2_type"/>
</dbReference>
<keyword evidence="1" id="KW-0479">Metal-binding</keyword>
<sequence length="202" mass="22035">MAISLAFQCETCGRRFSVASNLNRHAKRCTTRPESATTARNPSDPQSTAGDKQPAINTPAPADTLAPSQATFTATLQPLLPATRGRKRSAPVGDSDAMPQPSTSNSDHPRRKRQRRAPSPSRWVPESLKNYDLTPYPKSTPVPLPPVQPYGHERSPLWEERNSFDEVSSSTPYHPTGWRGILPGPALLGQEIGTMGGRLLVF</sequence>
<feature type="compositionally biased region" description="Pro residues" evidence="2">
    <location>
        <begin position="138"/>
        <end position="148"/>
    </location>
</feature>
<organism evidence="4 5">
    <name type="scientific">Hermanssonia centrifuga</name>
    <dbReference type="NCBI Taxonomy" id="98765"/>
    <lineage>
        <taxon>Eukaryota</taxon>
        <taxon>Fungi</taxon>
        <taxon>Dikarya</taxon>
        <taxon>Basidiomycota</taxon>
        <taxon>Agaricomycotina</taxon>
        <taxon>Agaricomycetes</taxon>
        <taxon>Polyporales</taxon>
        <taxon>Meruliaceae</taxon>
        <taxon>Hermanssonia</taxon>
    </lineage>
</organism>
<comment type="caution">
    <text evidence="4">The sequence shown here is derived from an EMBL/GenBank/DDBJ whole genome shotgun (WGS) entry which is preliminary data.</text>
</comment>
<reference evidence="4 5" key="1">
    <citation type="submission" date="2018-02" db="EMBL/GenBank/DDBJ databases">
        <title>Genome sequence of the basidiomycete white-rot fungus Phlebia centrifuga.</title>
        <authorList>
            <person name="Granchi Z."/>
            <person name="Peng M."/>
            <person name="de Vries R.P."/>
            <person name="Hilden K."/>
            <person name="Makela M.R."/>
            <person name="Grigoriev I."/>
            <person name="Riley R."/>
        </authorList>
    </citation>
    <scope>NUCLEOTIDE SEQUENCE [LARGE SCALE GENOMIC DNA]</scope>
    <source>
        <strain evidence="4 5">FBCC195</strain>
    </source>
</reference>
<keyword evidence="1" id="KW-0862">Zinc</keyword>
<feature type="domain" description="C2H2-type" evidence="3">
    <location>
        <begin position="7"/>
        <end position="35"/>
    </location>
</feature>
<evidence type="ECO:0000259" key="3">
    <source>
        <dbReference type="PROSITE" id="PS50157"/>
    </source>
</evidence>
<dbReference type="STRING" id="98765.A0A2R6P0X2"/>
<dbReference type="AlphaFoldDB" id="A0A2R6P0X2"/>
<keyword evidence="5" id="KW-1185">Reference proteome</keyword>
<dbReference type="SUPFAM" id="SSF57667">
    <property type="entry name" value="beta-beta-alpha zinc fingers"/>
    <property type="match status" value="1"/>
</dbReference>
<dbReference type="OrthoDB" id="654211at2759"/>
<dbReference type="InterPro" id="IPR036236">
    <property type="entry name" value="Znf_C2H2_sf"/>
</dbReference>
<dbReference type="PROSITE" id="PS50157">
    <property type="entry name" value="ZINC_FINGER_C2H2_2"/>
    <property type="match status" value="1"/>
</dbReference>
<evidence type="ECO:0000256" key="1">
    <source>
        <dbReference type="PROSITE-ProRule" id="PRU00042"/>
    </source>
</evidence>